<dbReference type="PATRIC" id="fig|1139219.3.peg.2198"/>
<sequence>MKHIILEFYYKIAYVSTKVLKEDIVKKNLFLRTDVLAEEIPILFSNKAVYMNFTKKRMQQHRDNCKLLESITVPLFFHIPKSANEKRKIGLLHPIAQIQTFDYMLKYEQLILSFCENSPYSVRSPMKRNRPKIKDIELRKKEIAKIEEEYSFNEQLSVTSEEDQILFYNFFSYRKYKKITDLYNSPRFNRDKYKYNFFLKLDIQRCFPSIYTHSLAWAIFGDKSLAKKYIGIDNSFPNASDKISQKINFNETHGLVVGPEFSRVIAELLFTRIDIDLEIFAKKNGLQNKREYSLYRFIDDYFIFATKKEHIELLQSFLRSELEKYNLTLNIGKTELQEKPFEIYDASIIGLKRAIKEFEFDKLLSAVKKHIEVEDYKGEKNQWNDLFFKIESLIAMYPNSKSRTINYFLKTIRGAIFYDGKYEHRYVISNILEIITNIFTLDINYKSTNYLIAIFAKLLGQIKNLNREWELSRKELSLEKNINEDVERKINELDKQMKSLKYIEEKMFQHLFLVLKNNIGKIEDMYEIFILMKLLNKKLSPSFLCKILSEKKDSYFVCCSIAYYILEDDLSGLDTRYITVANKLKSVTDEKIYHYLEKGAKFPILEGEYFYFLNDFSKYPGFRISLRKKYEKRLKIEYKKTILDGSGNIKDNDLYIWEDITRYSYYDWNTKTETFVRKIAKKSSNMSRIDSSSDY</sequence>
<protein>
    <recommendedName>
        <fullName evidence="2">Reverse transcriptase domain-containing protein</fullName>
    </recommendedName>
</protein>
<dbReference type="CDD" id="cd01646">
    <property type="entry name" value="RT_Bac_retron_I"/>
    <property type="match status" value="1"/>
</dbReference>
<proteinExistence type="predicted"/>
<evidence type="ECO:0000313" key="4">
    <source>
        <dbReference type="Proteomes" id="UP000014127"/>
    </source>
</evidence>
<feature type="domain" description="Reverse transcriptase" evidence="2">
    <location>
        <begin position="60"/>
        <end position="348"/>
    </location>
</feature>
<gene>
    <name evidence="3" type="ORF">OMK_02255</name>
</gene>
<dbReference type="HOGENOM" id="CLU_020406_1_0_9"/>
<dbReference type="InterPro" id="IPR000477">
    <property type="entry name" value="RT_dom"/>
</dbReference>
<dbReference type="AlphaFoldDB" id="S1P1T2"/>
<reference evidence="3 4" key="1">
    <citation type="submission" date="2013-03" db="EMBL/GenBank/DDBJ databases">
        <title>The Genome Sequence of Enterococcus dispar ATCC_51266 (Illumina only assembly).</title>
        <authorList>
            <consortium name="The Broad Institute Genomics Platform"/>
            <consortium name="The Broad Institute Genome Sequencing Center for Infectious Disease"/>
            <person name="Earl A."/>
            <person name="Russ C."/>
            <person name="Gilmore M."/>
            <person name="Surin D."/>
            <person name="Walker B."/>
            <person name="Young S."/>
            <person name="Zeng Q."/>
            <person name="Gargeya S."/>
            <person name="Fitzgerald M."/>
            <person name="Haas B."/>
            <person name="Abouelleil A."/>
            <person name="Allen A.W."/>
            <person name="Alvarado L."/>
            <person name="Arachchi H.M."/>
            <person name="Berlin A.M."/>
            <person name="Chapman S.B."/>
            <person name="Gainer-Dewar J."/>
            <person name="Goldberg J."/>
            <person name="Griggs A."/>
            <person name="Gujja S."/>
            <person name="Hansen M."/>
            <person name="Howarth C."/>
            <person name="Imamovic A."/>
            <person name="Ireland A."/>
            <person name="Larimer J."/>
            <person name="McCowan C."/>
            <person name="Murphy C."/>
            <person name="Pearson M."/>
            <person name="Poon T.W."/>
            <person name="Priest M."/>
            <person name="Roberts A."/>
            <person name="Saif S."/>
            <person name="Shea T."/>
            <person name="Sisk P."/>
            <person name="Sykes S."/>
            <person name="Wortman J."/>
            <person name="Nusbaum C."/>
            <person name="Birren B."/>
        </authorList>
    </citation>
    <scope>NUCLEOTIDE SEQUENCE [LARGE SCALE GENOMIC DNA]</scope>
    <source>
        <strain evidence="3 4">ATCC 51266</strain>
    </source>
</reference>
<keyword evidence="4" id="KW-1185">Reference proteome</keyword>
<dbReference type="Pfam" id="PF00078">
    <property type="entry name" value="RVT_1"/>
    <property type="match status" value="1"/>
</dbReference>
<evidence type="ECO:0000313" key="3">
    <source>
        <dbReference type="EMBL" id="EOT39259.1"/>
    </source>
</evidence>
<accession>S1P1T2</accession>
<keyword evidence="1" id="KW-0175">Coiled coil</keyword>
<name>S1P1T2_9ENTE</name>
<dbReference type="EMBL" id="AHYR01000011">
    <property type="protein sequence ID" value="EOT39259.1"/>
    <property type="molecule type" value="Genomic_DNA"/>
</dbReference>
<evidence type="ECO:0000259" key="2">
    <source>
        <dbReference type="PROSITE" id="PS50878"/>
    </source>
</evidence>
<dbReference type="Proteomes" id="UP000014127">
    <property type="component" value="Unassembled WGS sequence"/>
</dbReference>
<feature type="coiled-coil region" evidence="1">
    <location>
        <begin position="476"/>
        <end position="503"/>
    </location>
</feature>
<organism evidence="3 4">
    <name type="scientific">Enterococcus dispar ATCC 51266</name>
    <dbReference type="NCBI Taxonomy" id="1139219"/>
    <lineage>
        <taxon>Bacteria</taxon>
        <taxon>Bacillati</taxon>
        <taxon>Bacillota</taxon>
        <taxon>Bacilli</taxon>
        <taxon>Lactobacillales</taxon>
        <taxon>Enterococcaceae</taxon>
        <taxon>Enterococcus</taxon>
    </lineage>
</organism>
<dbReference type="STRING" id="44009.RV01_GL001846"/>
<comment type="caution">
    <text evidence="3">The sequence shown here is derived from an EMBL/GenBank/DDBJ whole genome shotgun (WGS) entry which is preliminary data.</text>
</comment>
<dbReference type="PROSITE" id="PS50878">
    <property type="entry name" value="RT_POL"/>
    <property type="match status" value="1"/>
</dbReference>
<dbReference type="OrthoDB" id="9780724at2"/>
<evidence type="ECO:0000256" key="1">
    <source>
        <dbReference type="SAM" id="Coils"/>
    </source>
</evidence>
<dbReference type="eggNOG" id="COG3344">
    <property type="taxonomic scope" value="Bacteria"/>
</dbReference>